<dbReference type="RefSeq" id="XP_015263637.1">
    <property type="nucleotide sequence ID" value="XM_015408151.1"/>
</dbReference>
<organism evidence="3 4">
    <name type="scientific">Gekko japonicus</name>
    <name type="common">Schlegel's Japanese gecko</name>
    <dbReference type="NCBI Taxonomy" id="146911"/>
    <lineage>
        <taxon>Eukaryota</taxon>
        <taxon>Metazoa</taxon>
        <taxon>Chordata</taxon>
        <taxon>Craniata</taxon>
        <taxon>Vertebrata</taxon>
        <taxon>Euteleostomi</taxon>
        <taxon>Lepidosauria</taxon>
        <taxon>Squamata</taxon>
        <taxon>Bifurcata</taxon>
        <taxon>Gekkota</taxon>
        <taxon>Gekkonidae</taxon>
        <taxon>Gekkoninae</taxon>
        <taxon>Gekko</taxon>
    </lineage>
</organism>
<evidence type="ECO:0000313" key="3">
    <source>
        <dbReference type="Proteomes" id="UP000694871"/>
    </source>
</evidence>
<name>A0ABM1JQA0_GEKJA</name>
<dbReference type="SUPFAM" id="SSF49723">
    <property type="entry name" value="Lipase/lipooxygenase domain (PLAT/LH2 domain)"/>
    <property type="match status" value="4"/>
</dbReference>
<comment type="caution">
    <text evidence="1">Lacks conserved residue(s) required for the propagation of feature annotation.</text>
</comment>
<feature type="domain" description="PLAT" evidence="2">
    <location>
        <begin position="191"/>
        <end position="309"/>
    </location>
</feature>
<dbReference type="Proteomes" id="UP000694871">
    <property type="component" value="Unplaced"/>
</dbReference>
<feature type="domain" description="PLAT" evidence="2">
    <location>
        <begin position="63"/>
        <end position="178"/>
    </location>
</feature>
<sequence>VGHDGATPESSWLLDEMTIIVPTKGVMYTFVCKCWLARDMGDGLTSRVYNILDADCVFIGLKILYEVTVVTGDLPGAGTDASIYIMLFGCNGCTEEMQLEKDGDRFEVGQTDIFIMEIPDIAPLRKMRIRTDGEGYRPDWFLEQIVMKNLTTQEVTTFTYNEWLSLELGENHTLEWEMPAVINEEQMMQYTTYTVQVKTSDTKGAGTDANVFIIIFGESGDTGTLALKKSNQSNKFERDQMDVFYYSDILSLGDLCKVRVWHDNKGFGPGWHLEYVEVEDSLMDKSFRFQCDRWLAKGEDDGQTIRELACANNDILELKERTTYEVLTMTTDLEDAETKENIWIILEGKKGRSKEFLLENSTKKRRFL</sequence>
<feature type="domain" description="PLAT" evidence="2">
    <location>
        <begin position="1"/>
        <end position="50"/>
    </location>
</feature>
<feature type="domain" description="PLAT" evidence="2">
    <location>
        <begin position="322"/>
        <end position="368"/>
    </location>
</feature>
<evidence type="ECO:0000256" key="1">
    <source>
        <dbReference type="PROSITE-ProRule" id="PRU00152"/>
    </source>
</evidence>
<dbReference type="PANTHER" id="PTHR45901:SF3">
    <property type="entry name" value="LIPOXYGENASE HOMOLOGY DOMAIN-CONTAINING PROTEIN 1"/>
    <property type="match status" value="1"/>
</dbReference>
<accession>A0ABM1JQA0</accession>
<dbReference type="InterPro" id="IPR052970">
    <property type="entry name" value="Inner_ear_hair_cell_LOXHD"/>
</dbReference>
<dbReference type="CDD" id="cd01756">
    <property type="entry name" value="PLAT_repeat"/>
    <property type="match status" value="2"/>
</dbReference>
<dbReference type="Gene3D" id="2.60.60.20">
    <property type="entry name" value="PLAT/LH2 domain"/>
    <property type="match status" value="2"/>
</dbReference>
<dbReference type="Gene3D" id="2.40.180.10">
    <property type="entry name" value="Catalase core domain"/>
    <property type="match status" value="2"/>
</dbReference>
<dbReference type="PANTHER" id="PTHR45901">
    <property type="entry name" value="PROTEIN CBG12474"/>
    <property type="match status" value="1"/>
</dbReference>
<evidence type="ECO:0000313" key="4">
    <source>
        <dbReference type="RefSeq" id="XP_015263637.1"/>
    </source>
</evidence>
<dbReference type="PROSITE" id="PS50095">
    <property type="entry name" value="PLAT"/>
    <property type="match status" value="4"/>
</dbReference>
<dbReference type="Pfam" id="PF01477">
    <property type="entry name" value="PLAT"/>
    <property type="match status" value="2"/>
</dbReference>
<feature type="non-terminal residue" evidence="4">
    <location>
        <position position="368"/>
    </location>
</feature>
<feature type="non-terminal residue" evidence="4">
    <location>
        <position position="1"/>
    </location>
</feature>
<reference evidence="4" key="1">
    <citation type="submission" date="2025-08" db="UniProtKB">
        <authorList>
            <consortium name="RefSeq"/>
        </authorList>
    </citation>
    <scope>IDENTIFICATION</scope>
</reference>
<keyword evidence="3" id="KW-1185">Reference proteome</keyword>
<protein>
    <submittedName>
        <fullName evidence="4">Lipoxygenase homology domain-containing protein 1-like</fullName>
    </submittedName>
</protein>
<dbReference type="InterPro" id="IPR001024">
    <property type="entry name" value="PLAT/LH2_dom"/>
</dbReference>
<proteinExistence type="predicted"/>
<dbReference type="InterPro" id="IPR036392">
    <property type="entry name" value="PLAT/LH2_dom_sf"/>
</dbReference>
<dbReference type="SMART" id="SM00308">
    <property type="entry name" value="LH2"/>
    <property type="match status" value="2"/>
</dbReference>
<dbReference type="GeneID" id="107107805"/>
<evidence type="ECO:0000259" key="2">
    <source>
        <dbReference type="PROSITE" id="PS50095"/>
    </source>
</evidence>
<gene>
    <name evidence="4" type="primary">LOC107107805</name>
</gene>